<dbReference type="STRING" id="2018661.A0A2A2LUM2"/>
<accession>A0A2A2LUM2</accession>
<dbReference type="InterPro" id="IPR002213">
    <property type="entry name" value="UDP_glucos_trans"/>
</dbReference>
<keyword evidence="4 7" id="KW-0808">Transferase</keyword>
<evidence type="ECO:0000256" key="5">
    <source>
        <dbReference type="ARBA" id="ARBA00022729"/>
    </source>
</evidence>
<dbReference type="SUPFAM" id="SSF53756">
    <property type="entry name" value="UDP-Glycosyltransferase/glycogen phosphorylase"/>
    <property type="match status" value="1"/>
</dbReference>
<evidence type="ECO:0000256" key="3">
    <source>
        <dbReference type="ARBA" id="ARBA00022676"/>
    </source>
</evidence>
<evidence type="ECO:0000313" key="10">
    <source>
        <dbReference type="Proteomes" id="UP000218231"/>
    </source>
</evidence>
<dbReference type="Proteomes" id="UP000218231">
    <property type="component" value="Unassembled WGS sequence"/>
</dbReference>
<dbReference type="PANTHER" id="PTHR48043">
    <property type="entry name" value="EG:EG0003.4 PROTEIN-RELATED"/>
    <property type="match status" value="1"/>
</dbReference>
<dbReference type="OrthoDB" id="5835829at2759"/>
<gene>
    <name evidence="9" type="ORF">WR25_10536</name>
</gene>
<dbReference type="GO" id="GO:0015020">
    <property type="term" value="F:glucuronosyltransferase activity"/>
    <property type="evidence" value="ECO:0007669"/>
    <property type="project" value="UniProtKB-EC"/>
</dbReference>
<evidence type="ECO:0000256" key="8">
    <source>
        <dbReference type="RuleBase" id="RU362059"/>
    </source>
</evidence>
<dbReference type="GO" id="GO:0016020">
    <property type="term" value="C:membrane"/>
    <property type="evidence" value="ECO:0007669"/>
    <property type="project" value="UniProtKB-SubCell"/>
</dbReference>
<proteinExistence type="inferred from homology"/>
<keyword evidence="10" id="KW-1185">Reference proteome</keyword>
<dbReference type="FunFam" id="3.40.50.2000:FF:000021">
    <property type="entry name" value="UDP-glucuronosyltransferase"/>
    <property type="match status" value="1"/>
</dbReference>
<dbReference type="Gene3D" id="3.40.50.2000">
    <property type="entry name" value="Glycogen Phosphorylase B"/>
    <property type="match status" value="2"/>
</dbReference>
<reference evidence="9 10" key="1">
    <citation type="journal article" date="2017" name="Curr. Biol.">
        <title>Genome architecture and evolution of a unichromosomal asexual nematode.</title>
        <authorList>
            <person name="Fradin H."/>
            <person name="Zegar C."/>
            <person name="Gutwein M."/>
            <person name="Lucas J."/>
            <person name="Kovtun M."/>
            <person name="Corcoran D."/>
            <person name="Baugh L.R."/>
            <person name="Kiontke K."/>
            <person name="Gunsalus K."/>
            <person name="Fitch D.H."/>
            <person name="Piano F."/>
        </authorList>
    </citation>
    <scope>NUCLEOTIDE SEQUENCE [LARGE SCALE GENOMIC DNA]</scope>
    <source>
        <strain evidence="9">PF1309</strain>
    </source>
</reference>
<comment type="catalytic activity">
    <reaction evidence="6 8">
        <text>glucuronate acceptor + UDP-alpha-D-glucuronate = acceptor beta-D-glucuronoside + UDP + H(+)</text>
        <dbReference type="Rhea" id="RHEA:21032"/>
        <dbReference type="ChEBI" id="CHEBI:15378"/>
        <dbReference type="ChEBI" id="CHEBI:58052"/>
        <dbReference type="ChEBI" id="CHEBI:58223"/>
        <dbReference type="ChEBI" id="CHEBI:132367"/>
        <dbReference type="ChEBI" id="CHEBI:132368"/>
        <dbReference type="EC" id="2.4.1.17"/>
    </reaction>
</comment>
<keyword evidence="5" id="KW-0732">Signal</keyword>
<dbReference type="AlphaFoldDB" id="A0A2A2LUM2"/>
<evidence type="ECO:0000256" key="1">
    <source>
        <dbReference type="ARBA" id="ARBA00004167"/>
    </source>
</evidence>
<dbReference type="Pfam" id="PF00201">
    <property type="entry name" value="UDPGT"/>
    <property type="match status" value="1"/>
</dbReference>
<evidence type="ECO:0000256" key="7">
    <source>
        <dbReference type="RuleBase" id="RU003718"/>
    </source>
</evidence>
<dbReference type="PROSITE" id="PS00375">
    <property type="entry name" value="UDPGT"/>
    <property type="match status" value="1"/>
</dbReference>
<evidence type="ECO:0000256" key="6">
    <source>
        <dbReference type="ARBA" id="ARBA00047475"/>
    </source>
</evidence>
<comment type="subcellular location">
    <subcellularLocation>
        <location evidence="1 8">Membrane</location>
        <topology evidence="1 8">Single-pass membrane protein</topology>
    </subcellularLocation>
</comment>
<name>A0A2A2LUM2_9BILA</name>
<dbReference type="EMBL" id="LIAE01006416">
    <property type="protein sequence ID" value="PAV89952.1"/>
    <property type="molecule type" value="Genomic_DNA"/>
</dbReference>
<dbReference type="InterPro" id="IPR035595">
    <property type="entry name" value="UDP_glycos_trans_CS"/>
</dbReference>
<evidence type="ECO:0000256" key="4">
    <source>
        <dbReference type="ARBA" id="ARBA00022679"/>
    </source>
</evidence>
<dbReference type="InterPro" id="IPR050271">
    <property type="entry name" value="UDP-glycosyltransferase"/>
</dbReference>
<dbReference type="PANTHER" id="PTHR48043:SF143">
    <property type="entry name" value="UDP-GLUCURONOSYLTRANSFERASE"/>
    <property type="match status" value="1"/>
</dbReference>
<evidence type="ECO:0000256" key="2">
    <source>
        <dbReference type="ARBA" id="ARBA00009995"/>
    </source>
</evidence>
<evidence type="ECO:0000313" key="9">
    <source>
        <dbReference type="EMBL" id="PAV89952.1"/>
    </source>
</evidence>
<organism evidence="9 10">
    <name type="scientific">Diploscapter pachys</name>
    <dbReference type="NCBI Taxonomy" id="2018661"/>
    <lineage>
        <taxon>Eukaryota</taxon>
        <taxon>Metazoa</taxon>
        <taxon>Ecdysozoa</taxon>
        <taxon>Nematoda</taxon>
        <taxon>Chromadorea</taxon>
        <taxon>Rhabditida</taxon>
        <taxon>Rhabditina</taxon>
        <taxon>Rhabditomorpha</taxon>
        <taxon>Rhabditoidea</taxon>
        <taxon>Rhabditidae</taxon>
        <taxon>Diploscapter</taxon>
    </lineage>
</organism>
<dbReference type="CDD" id="cd03784">
    <property type="entry name" value="GT1_Gtf-like"/>
    <property type="match status" value="1"/>
</dbReference>
<sequence length="408" mass="46307">MLANARVADTLAEAGHDVTLFEPDFLKLYDKIETSKIAKRVPVFGFSDALWTALQELSGDVFEEKSFYRTISNNNIYMRAYNEHCEDLLNRDELIAQLRAEKFDAYFGEQINLCGHGLARAIGIRTYFWISSCPVDDIISYKLGLPMPASYASSLIGYRLPTNPTFFQRMYNVMVSIGYIYFICQTDHDLSLVFKRKFGPDFPDLGEIAADSDLLFVMTDEFLEVQKPLMPNFIHVGGLEPENEKDSQTLDEKTSKEVEKGKNGIVYFSLGTTMNSSMLQPFVMKTVMETVKQFPDYHFIVKVDGHDPNAWKYSKNIENVFVTDWVAQRALLKHPRIRAFITHSGYNGMVEAALAGIPLVTIPFMFDQTRNSLAVEQAGWGLGVAKETLRDDPKMLGQALKEVLENEK</sequence>
<dbReference type="EC" id="2.4.1.17" evidence="8"/>
<comment type="similarity">
    <text evidence="2 7">Belongs to the UDP-glycosyltransferase family.</text>
</comment>
<comment type="caution">
    <text evidence="9">The sequence shown here is derived from an EMBL/GenBank/DDBJ whole genome shotgun (WGS) entry which is preliminary data.</text>
</comment>
<protein>
    <recommendedName>
        <fullName evidence="8">UDP-glucuronosyltransferase</fullName>
        <ecNumber evidence="8">2.4.1.17</ecNumber>
    </recommendedName>
</protein>
<keyword evidence="3 7" id="KW-0328">Glycosyltransferase</keyword>